<feature type="region of interest" description="Disordered" evidence="1">
    <location>
        <begin position="1"/>
        <end position="76"/>
    </location>
</feature>
<evidence type="ECO:0000313" key="2">
    <source>
        <dbReference type="EMBL" id="PNI13269.1"/>
    </source>
</evidence>
<proteinExistence type="predicted"/>
<sequence length="114" mass="11503">MGWKPSEARGQSQSLQASGLQPRSLKAARRATGRPDRSRAAPPNMDPDPQAGVQASGTPTSSVTAARSTGCGGCAGSAACAWTTTSARSATCTTSMSSPTPSTATRPLTRALSH</sequence>
<evidence type="ECO:0000313" key="3">
    <source>
        <dbReference type="Proteomes" id="UP000236370"/>
    </source>
</evidence>
<feature type="compositionally biased region" description="Polar residues" evidence="1">
    <location>
        <begin position="53"/>
        <end position="63"/>
    </location>
</feature>
<dbReference type="Proteomes" id="UP000236370">
    <property type="component" value="Unassembled WGS sequence"/>
</dbReference>
<dbReference type="AlphaFoldDB" id="A0A2J8IRX5"/>
<evidence type="ECO:0000256" key="1">
    <source>
        <dbReference type="SAM" id="MobiDB-lite"/>
    </source>
</evidence>
<gene>
    <name evidence="2" type="ORF">CK820_G0053735</name>
</gene>
<protein>
    <submittedName>
        <fullName evidence="2">MIB2 isoform 9</fullName>
    </submittedName>
</protein>
<name>A0A2J8IRX5_PANTR</name>
<feature type="region of interest" description="Disordered" evidence="1">
    <location>
        <begin position="90"/>
        <end position="114"/>
    </location>
</feature>
<reference evidence="2 3" key="1">
    <citation type="submission" date="2017-12" db="EMBL/GenBank/DDBJ databases">
        <title>High-resolution comparative analysis of great ape genomes.</title>
        <authorList>
            <person name="Pollen A."/>
            <person name="Hastie A."/>
            <person name="Hormozdiari F."/>
            <person name="Dougherty M."/>
            <person name="Liu R."/>
            <person name="Chaisson M."/>
            <person name="Hoppe E."/>
            <person name="Hill C."/>
            <person name="Pang A."/>
            <person name="Hillier L."/>
            <person name="Baker C."/>
            <person name="Armstrong J."/>
            <person name="Shendure J."/>
            <person name="Paten B."/>
            <person name="Wilson R."/>
            <person name="Chao H."/>
            <person name="Schneider V."/>
            <person name="Ventura M."/>
            <person name="Kronenberg Z."/>
            <person name="Murali S."/>
            <person name="Gordon D."/>
            <person name="Cantsilieris S."/>
            <person name="Munson K."/>
            <person name="Nelson B."/>
            <person name="Raja A."/>
            <person name="Underwood J."/>
            <person name="Diekhans M."/>
            <person name="Fiddes I."/>
            <person name="Haussler D."/>
            <person name="Eichler E."/>
        </authorList>
    </citation>
    <scope>NUCLEOTIDE SEQUENCE [LARGE SCALE GENOMIC DNA]</scope>
    <source>
        <strain evidence="2">Yerkes chimp pedigree #C0471</strain>
    </source>
</reference>
<comment type="caution">
    <text evidence="2">The sequence shown here is derived from an EMBL/GenBank/DDBJ whole genome shotgun (WGS) entry which is preliminary data.</text>
</comment>
<organism evidence="2 3">
    <name type="scientific">Pan troglodytes</name>
    <name type="common">Chimpanzee</name>
    <dbReference type="NCBI Taxonomy" id="9598"/>
    <lineage>
        <taxon>Eukaryota</taxon>
        <taxon>Metazoa</taxon>
        <taxon>Chordata</taxon>
        <taxon>Craniata</taxon>
        <taxon>Vertebrata</taxon>
        <taxon>Euteleostomi</taxon>
        <taxon>Mammalia</taxon>
        <taxon>Eutheria</taxon>
        <taxon>Euarchontoglires</taxon>
        <taxon>Primates</taxon>
        <taxon>Haplorrhini</taxon>
        <taxon>Catarrhini</taxon>
        <taxon>Hominidae</taxon>
        <taxon>Pan</taxon>
    </lineage>
</organism>
<dbReference type="EMBL" id="NBAG03000613">
    <property type="protein sequence ID" value="PNI13269.1"/>
    <property type="molecule type" value="Genomic_DNA"/>
</dbReference>
<accession>A0A2J8IRX5</accession>
<feature type="compositionally biased region" description="Low complexity" evidence="1">
    <location>
        <begin position="10"/>
        <end position="21"/>
    </location>
</feature>